<comment type="caution">
    <text evidence="3">The sequence shown here is derived from an EMBL/GenBank/DDBJ whole genome shotgun (WGS) entry which is preliminary data.</text>
</comment>
<gene>
    <name evidence="3" type="ORF">BSZ32_06445</name>
</gene>
<reference evidence="3 4" key="1">
    <citation type="submission" date="2016-12" db="EMBL/GenBank/DDBJ databases">
        <title>Study of bacterial adaptation to deep sea.</title>
        <authorList>
            <person name="Song J."/>
            <person name="Yoshizawa S."/>
            <person name="Kogure K."/>
        </authorList>
    </citation>
    <scope>NUCLEOTIDE SEQUENCE [LARGE SCALE GENOMIC DNA]</scope>
    <source>
        <strain evidence="3 4">SAORIC-165</strain>
    </source>
</reference>
<keyword evidence="1" id="KW-0175">Coiled coil</keyword>
<evidence type="ECO:0000313" key="3">
    <source>
        <dbReference type="EMBL" id="PQJ28177.1"/>
    </source>
</evidence>
<dbReference type="OrthoDB" id="9182628at2"/>
<name>A0A2S7U101_9BACT</name>
<proteinExistence type="predicted"/>
<dbReference type="Proteomes" id="UP000239907">
    <property type="component" value="Unassembled WGS sequence"/>
</dbReference>
<evidence type="ECO:0000313" key="4">
    <source>
        <dbReference type="Proteomes" id="UP000239907"/>
    </source>
</evidence>
<sequence>MSHGRLEKQMILAEEQIAQLMAKAEEADSTPLEDGLSIPSEIKRREDRLVQLKKAKAVMEERAKVRFDEETSEYQEKLKKREAKEKSTGKKP</sequence>
<accession>A0A2S7U101</accession>
<evidence type="ECO:0000256" key="1">
    <source>
        <dbReference type="SAM" id="Coils"/>
    </source>
</evidence>
<protein>
    <submittedName>
        <fullName evidence="3">Uncharacterized protein</fullName>
    </submittedName>
</protein>
<dbReference type="EMBL" id="MQWA01000001">
    <property type="protein sequence ID" value="PQJ28177.1"/>
    <property type="molecule type" value="Genomic_DNA"/>
</dbReference>
<organism evidence="3 4">
    <name type="scientific">Rubritalea profundi</name>
    <dbReference type="NCBI Taxonomy" id="1658618"/>
    <lineage>
        <taxon>Bacteria</taxon>
        <taxon>Pseudomonadati</taxon>
        <taxon>Verrucomicrobiota</taxon>
        <taxon>Verrucomicrobiia</taxon>
        <taxon>Verrucomicrobiales</taxon>
        <taxon>Rubritaleaceae</taxon>
        <taxon>Rubritalea</taxon>
    </lineage>
</organism>
<feature type="region of interest" description="Disordered" evidence="2">
    <location>
        <begin position="66"/>
        <end position="92"/>
    </location>
</feature>
<evidence type="ECO:0000256" key="2">
    <source>
        <dbReference type="SAM" id="MobiDB-lite"/>
    </source>
</evidence>
<feature type="coiled-coil region" evidence="1">
    <location>
        <begin position="3"/>
        <end position="62"/>
    </location>
</feature>
<dbReference type="RefSeq" id="WP_105042679.1">
    <property type="nucleotide sequence ID" value="NZ_MQWA01000001.1"/>
</dbReference>
<keyword evidence="4" id="KW-1185">Reference proteome</keyword>
<dbReference type="AlphaFoldDB" id="A0A2S7U101"/>